<evidence type="ECO:0000313" key="3">
    <source>
        <dbReference type="Proteomes" id="UP000037020"/>
    </source>
</evidence>
<dbReference type="PANTHER" id="PTHR21028">
    <property type="entry name" value="SI:CH211-156B7.4"/>
    <property type="match status" value="1"/>
</dbReference>
<comment type="caution">
    <text evidence="2">The sequence shown here is derived from an EMBL/GenBank/DDBJ whole genome shotgun (WGS) entry which is preliminary data.</text>
</comment>
<dbReference type="SUPFAM" id="SSF55154">
    <property type="entry name" value="CYTH-like phosphatases"/>
    <property type="match status" value="1"/>
</dbReference>
<evidence type="ECO:0000259" key="1">
    <source>
        <dbReference type="PROSITE" id="PS51707"/>
    </source>
</evidence>
<dbReference type="Proteomes" id="UP000037020">
    <property type="component" value="Unassembled WGS sequence"/>
</dbReference>
<dbReference type="PROSITE" id="PS51707">
    <property type="entry name" value="CYTH"/>
    <property type="match status" value="1"/>
</dbReference>
<organism evidence="2 3">
    <name type="scientific">Streptomyces varsoviensis</name>
    <dbReference type="NCBI Taxonomy" id="67373"/>
    <lineage>
        <taxon>Bacteria</taxon>
        <taxon>Bacillati</taxon>
        <taxon>Actinomycetota</taxon>
        <taxon>Actinomycetes</taxon>
        <taxon>Kitasatosporales</taxon>
        <taxon>Streptomycetaceae</taxon>
        <taxon>Streptomyces</taxon>
    </lineage>
</organism>
<sequence length="185" mass="20792">MIEAELKARVRSPEEVVRRLDALAEARVEVYRDTYYDRSDRSLEEAGEELRVRTVHGAEGTRTVLTFKGAEVDAESGSKPEYETRVENADAAHAILRGLGHKECIRFEKRCRNYEFEAHGRRMLATLVRVPEIDGTFLEIETLVEQSDLASALDAVRAVLADLGIGAEDLTRELYTDAVAARRRG</sequence>
<dbReference type="SMART" id="SM01118">
    <property type="entry name" value="CYTH"/>
    <property type="match status" value="1"/>
</dbReference>
<feature type="domain" description="CYTH" evidence="1">
    <location>
        <begin position="1"/>
        <end position="181"/>
    </location>
</feature>
<dbReference type="InterPro" id="IPR008173">
    <property type="entry name" value="Adenylyl_cyclase_CyaB"/>
</dbReference>
<dbReference type="InterPro" id="IPR023577">
    <property type="entry name" value="CYTH_domain"/>
</dbReference>
<dbReference type="PANTHER" id="PTHR21028:SF2">
    <property type="entry name" value="CYTH DOMAIN-CONTAINING PROTEIN"/>
    <property type="match status" value="1"/>
</dbReference>
<dbReference type="RefSeq" id="WP_030893128.1">
    <property type="nucleotide sequence ID" value="NZ_JBIRHZ010000002.1"/>
</dbReference>
<dbReference type="Gene3D" id="2.40.320.10">
    <property type="entry name" value="Hypothetical Protein Pfu-838710-001"/>
    <property type="match status" value="1"/>
</dbReference>
<keyword evidence="3" id="KW-1185">Reference proteome</keyword>
<dbReference type="NCBIfam" id="TIGR00318">
    <property type="entry name" value="cyaB"/>
    <property type="match status" value="1"/>
</dbReference>
<reference evidence="2 3" key="1">
    <citation type="submission" date="2015-07" db="EMBL/GenBank/DDBJ databases">
        <authorList>
            <person name="Ju K.-S."/>
            <person name="Doroghazi J.R."/>
            <person name="Metcalf W.W."/>
        </authorList>
    </citation>
    <scope>NUCLEOTIDE SEQUENCE [LARGE SCALE GENOMIC DNA]</scope>
    <source>
        <strain evidence="2 3">NRRL B-3589</strain>
    </source>
</reference>
<evidence type="ECO:0000313" key="2">
    <source>
        <dbReference type="EMBL" id="KOG86676.1"/>
    </source>
</evidence>
<dbReference type="CDD" id="cd07890">
    <property type="entry name" value="CYTH-like_AC_IV-like"/>
    <property type="match status" value="1"/>
</dbReference>
<gene>
    <name evidence="2" type="ORF">ADK38_29695</name>
</gene>
<protein>
    <submittedName>
        <fullName evidence="2">Adenylyl cyclase</fullName>
    </submittedName>
</protein>
<accession>A0ABR5IZV7</accession>
<dbReference type="Pfam" id="PF01928">
    <property type="entry name" value="CYTH"/>
    <property type="match status" value="1"/>
</dbReference>
<dbReference type="InterPro" id="IPR033469">
    <property type="entry name" value="CYTH-like_dom_sf"/>
</dbReference>
<name>A0ABR5IZV7_9ACTN</name>
<dbReference type="EMBL" id="LGUT01002686">
    <property type="protein sequence ID" value="KOG86676.1"/>
    <property type="molecule type" value="Genomic_DNA"/>
</dbReference>
<proteinExistence type="predicted"/>